<organism evidence="1 2">
    <name type="scientific">Edwardsiella tarda ATCC 23685</name>
    <dbReference type="NCBI Taxonomy" id="500638"/>
    <lineage>
        <taxon>Bacteria</taxon>
        <taxon>Pseudomonadati</taxon>
        <taxon>Pseudomonadota</taxon>
        <taxon>Gammaproteobacteria</taxon>
        <taxon>Enterobacterales</taxon>
        <taxon>Hafniaceae</taxon>
        <taxon>Edwardsiella</taxon>
    </lineage>
</organism>
<dbReference type="EMBL" id="ADGK01000016">
    <property type="protein sequence ID" value="EFE24412.1"/>
    <property type="molecule type" value="Genomic_DNA"/>
</dbReference>
<name>D4F1D2_EDWTA</name>
<evidence type="ECO:0000313" key="1">
    <source>
        <dbReference type="EMBL" id="EFE24412.1"/>
    </source>
</evidence>
<gene>
    <name evidence="1" type="ORF">EDWATA_00517</name>
</gene>
<dbReference type="HOGENOM" id="CLU_3288735_0_0_6"/>
<protein>
    <submittedName>
        <fullName evidence="1">Uncharacterized protein</fullName>
    </submittedName>
</protein>
<evidence type="ECO:0000313" key="2">
    <source>
        <dbReference type="Proteomes" id="UP000003692"/>
    </source>
</evidence>
<accession>D4F1D2</accession>
<proteinExistence type="predicted"/>
<dbReference type="AlphaFoldDB" id="D4F1D2"/>
<comment type="caution">
    <text evidence="1">The sequence shown here is derived from an EMBL/GenBank/DDBJ whole genome shotgun (WGS) entry which is preliminary data.</text>
</comment>
<reference evidence="1 2" key="1">
    <citation type="submission" date="2010-02" db="EMBL/GenBank/DDBJ databases">
        <authorList>
            <person name="Weinstock G."/>
            <person name="Sodergren E."/>
            <person name="Clifton S."/>
            <person name="Fulton L."/>
            <person name="Fulton B."/>
            <person name="Courtney L."/>
            <person name="Fronick C."/>
            <person name="Harrison M."/>
            <person name="Strong C."/>
            <person name="Farmer C."/>
            <person name="Delahaunty K."/>
            <person name="Markovic C."/>
            <person name="Hall O."/>
            <person name="Minx P."/>
            <person name="Tomlinson C."/>
            <person name="Mitreva M."/>
            <person name="Nelson J."/>
            <person name="Hou S."/>
            <person name="Wollam A."/>
            <person name="Pepin K.H."/>
            <person name="Johnson M."/>
            <person name="Bhonagiri V."/>
            <person name="Zhang X."/>
            <person name="Suruliraj S."/>
            <person name="Warren W."/>
            <person name="Chinwalla A."/>
            <person name="Mardis E.R."/>
            <person name="Wilson R.K."/>
        </authorList>
    </citation>
    <scope>NUCLEOTIDE SEQUENCE [LARGE SCALE GENOMIC DNA]</scope>
    <source>
        <strain evidence="1 2">ATCC 23685</strain>
    </source>
</reference>
<sequence length="40" mass="4502">MSTINFSFFTSLSPAHLVMLFTSAVSMEAHYREITPPDKP</sequence>
<dbReference type="Proteomes" id="UP000003692">
    <property type="component" value="Unassembled WGS sequence"/>
</dbReference>